<evidence type="ECO:0000313" key="9">
    <source>
        <dbReference type="Proteomes" id="UP000191931"/>
    </source>
</evidence>
<dbReference type="InterPro" id="IPR001054">
    <property type="entry name" value="A/G_cyclase"/>
</dbReference>
<protein>
    <submittedName>
        <fullName evidence="8">Putative Adenylate cyclase</fullName>
        <ecNumber evidence="8">4.6.1.1</ecNumber>
    </submittedName>
</protein>
<gene>
    <name evidence="8" type="ORF">MTBBW1_1770007</name>
</gene>
<dbReference type="PANTHER" id="PTHR43081">
    <property type="entry name" value="ADENYLATE CYCLASE, TERMINAL-DIFFERENTIATION SPECIFIC-RELATED"/>
    <property type="match status" value="1"/>
</dbReference>
<dbReference type="Pfam" id="PF07719">
    <property type="entry name" value="TPR_2"/>
    <property type="match status" value="1"/>
</dbReference>
<dbReference type="Gene3D" id="3.40.50.10610">
    <property type="entry name" value="ABC-type transport auxiliary lipoprotein component"/>
    <property type="match status" value="1"/>
</dbReference>
<dbReference type="Gene3D" id="1.25.40.10">
    <property type="entry name" value="Tetratricopeptide repeat domain"/>
    <property type="match status" value="2"/>
</dbReference>
<evidence type="ECO:0000256" key="6">
    <source>
        <dbReference type="SAM" id="Phobius"/>
    </source>
</evidence>
<feature type="repeat" description="TPR" evidence="3">
    <location>
        <begin position="492"/>
        <end position="525"/>
    </location>
</feature>
<evidence type="ECO:0000256" key="1">
    <source>
        <dbReference type="ARBA" id="ARBA00022737"/>
    </source>
</evidence>
<dbReference type="PROSITE" id="PS50125">
    <property type="entry name" value="GUANYLATE_CYCLASE_2"/>
    <property type="match status" value="1"/>
</dbReference>
<feature type="compositionally biased region" description="Basic and acidic residues" evidence="5">
    <location>
        <begin position="300"/>
        <end position="310"/>
    </location>
</feature>
<proteinExistence type="predicted"/>
<dbReference type="SMART" id="SM00044">
    <property type="entry name" value="CYCc"/>
    <property type="match status" value="1"/>
</dbReference>
<keyword evidence="2 3" id="KW-0802">TPR repeat</keyword>
<dbReference type="PANTHER" id="PTHR43081:SF19">
    <property type="entry name" value="PH-SENSITIVE ADENYLATE CYCLASE RV1264"/>
    <property type="match status" value="1"/>
</dbReference>
<dbReference type="PROSITE" id="PS50293">
    <property type="entry name" value="TPR_REGION"/>
    <property type="match status" value="1"/>
</dbReference>
<evidence type="ECO:0000313" key="8">
    <source>
        <dbReference type="EMBL" id="SLM29349.1"/>
    </source>
</evidence>
<feature type="region of interest" description="Disordered" evidence="5">
    <location>
        <begin position="200"/>
        <end position="310"/>
    </location>
</feature>
<dbReference type="GO" id="GO:0004016">
    <property type="term" value="F:adenylate cyclase activity"/>
    <property type="evidence" value="ECO:0007669"/>
    <property type="project" value="UniProtKB-EC"/>
</dbReference>
<dbReference type="InterPro" id="IPR029787">
    <property type="entry name" value="Nucleotide_cyclase"/>
</dbReference>
<keyword evidence="8" id="KW-0456">Lyase</keyword>
<dbReference type="PROSITE" id="PS50005">
    <property type="entry name" value="TPR"/>
    <property type="match status" value="2"/>
</dbReference>
<dbReference type="AlphaFoldDB" id="A0A1W1HA91"/>
<feature type="coiled-coil region" evidence="4">
    <location>
        <begin position="532"/>
        <end position="564"/>
    </location>
</feature>
<dbReference type="Gene3D" id="3.30.70.1230">
    <property type="entry name" value="Nucleotide cyclase"/>
    <property type="match status" value="1"/>
</dbReference>
<keyword evidence="6" id="KW-0472">Membrane</keyword>
<feature type="compositionally biased region" description="Basic and acidic residues" evidence="5">
    <location>
        <begin position="208"/>
        <end position="246"/>
    </location>
</feature>
<accession>A0A1W1HA91</accession>
<keyword evidence="1" id="KW-0677">Repeat</keyword>
<evidence type="ECO:0000259" key="7">
    <source>
        <dbReference type="PROSITE" id="PS50125"/>
    </source>
</evidence>
<evidence type="ECO:0000256" key="4">
    <source>
        <dbReference type="SAM" id="Coils"/>
    </source>
</evidence>
<evidence type="ECO:0000256" key="5">
    <source>
        <dbReference type="SAM" id="MobiDB-lite"/>
    </source>
</evidence>
<dbReference type="InterPro" id="IPR050697">
    <property type="entry name" value="Adenylyl/Guanylyl_Cyclase_3/4"/>
</dbReference>
<sequence>MDIEKDMEDYLREKEKIEQSISEKFMEYVTIMFTDIAGYTSFVETHGDLAAKSLLFCHNKIVFEIIKENNGTVIKTIGDAVMASFKEPLDAVQASVAIQKALKEYNSGVAKQKKINIRIGLNAGNAFKDKGDYFGDAVNVAARIEPAGSAGQIMVSQSVHDAVKSCTDIFIRFHGRKMAKGKSRPLDLYRVFIDKEEFDAEETPPPDRIIEDSGSKIKDIVENKDVGGQKADEELVKTVEEEDRSKQQGSVKNRPDSGSYKNRPDSDSYSDSSKNVQQSSVNNEEPSRSDTPLSGNNRSPFEKNREVTERDADFSSMPVHRFDLIWKLSLPIMVILGIFVYFYPQIMPVGNSGNLLNKYVQAFSLLRSGNIEDAKELFLDFGENDSKCQEGLAAIAYRKNSYDEARKYCDNSIAADSGTFYPRVIKGNIFFDTGKVDQAKKAYNEVLKYPSPLDWQKGELFFRMGRISSLESDPEKALEYYNQAMELDGSNVDIMTARGVILEKMGDLQKALNAYDAALKIAPDNVMAATFYRQIKQNMETAQNKEKQERVNKLIQELLEAMHKKESRSSGAVASGAIASDLSGSEDGTEFGDGVDGGDGTDTADVKDGATKIDTWTSRPVTLFFAGNQRKGSISLREGEDLFFELALMESLGASPNVEIVERALMDKLLEELKLSSTDLANPDTALRLGKILSARLIGNLTFLGYAGETKVYLKLIETETSSVKISLSGNVGNGFTPDSAAQKLAQEISQKVLSSFPVRGKIMQTGDNDVLLNIGAVHGVTEGMIMKVFPGEAASNSLKRKAVGAIKIISVGQDGSTGEIVKGTEVIDSTHIVEAAAS</sequence>
<dbReference type="CDD" id="cd07302">
    <property type="entry name" value="CHD"/>
    <property type="match status" value="1"/>
</dbReference>
<dbReference type="Pfam" id="PF00211">
    <property type="entry name" value="Guanylate_cyc"/>
    <property type="match status" value="1"/>
</dbReference>
<evidence type="ECO:0000256" key="3">
    <source>
        <dbReference type="PROSITE-ProRule" id="PRU00339"/>
    </source>
</evidence>
<evidence type="ECO:0000256" key="2">
    <source>
        <dbReference type="ARBA" id="ARBA00022803"/>
    </source>
</evidence>
<feature type="region of interest" description="Disordered" evidence="5">
    <location>
        <begin position="579"/>
        <end position="606"/>
    </location>
</feature>
<dbReference type="GO" id="GO:0035556">
    <property type="term" value="P:intracellular signal transduction"/>
    <property type="evidence" value="ECO:0007669"/>
    <property type="project" value="InterPro"/>
</dbReference>
<dbReference type="Proteomes" id="UP000191931">
    <property type="component" value="Unassembled WGS sequence"/>
</dbReference>
<dbReference type="GO" id="GO:0006171">
    <property type="term" value="P:cAMP biosynthetic process"/>
    <property type="evidence" value="ECO:0007669"/>
    <property type="project" value="TreeGrafter"/>
</dbReference>
<name>A0A1W1HA91_9BACT</name>
<keyword evidence="9" id="KW-1185">Reference proteome</keyword>
<organism evidence="8 9">
    <name type="scientific">Desulfamplus magnetovallimortis</name>
    <dbReference type="NCBI Taxonomy" id="1246637"/>
    <lineage>
        <taxon>Bacteria</taxon>
        <taxon>Pseudomonadati</taxon>
        <taxon>Thermodesulfobacteriota</taxon>
        <taxon>Desulfobacteria</taxon>
        <taxon>Desulfobacterales</taxon>
        <taxon>Desulfobacteraceae</taxon>
        <taxon>Desulfamplus</taxon>
    </lineage>
</organism>
<dbReference type="OrthoDB" id="5410474at2"/>
<dbReference type="STRING" id="1246637.MTBBW1_1770007"/>
<feature type="compositionally biased region" description="Polar residues" evidence="5">
    <location>
        <begin position="289"/>
        <end position="299"/>
    </location>
</feature>
<dbReference type="InterPro" id="IPR019734">
    <property type="entry name" value="TPR_rpt"/>
</dbReference>
<feature type="repeat" description="TPR" evidence="3">
    <location>
        <begin position="458"/>
        <end position="491"/>
    </location>
</feature>
<dbReference type="SUPFAM" id="SSF55073">
    <property type="entry name" value="Nucleotide cyclase"/>
    <property type="match status" value="1"/>
</dbReference>
<dbReference type="RefSeq" id="WP_080806268.1">
    <property type="nucleotide sequence ID" value="NZ_LT828553.1"/>
</dbReference>
<feature type="transmembrane region" description="Helical" evidence="6">
    <location>
        <begin position="324"/>
        <end position="343"/>
    </location>
</feature>
<dbReference type="EMBL" id="FWEV01000087">
    <property type="protein sequence ID" value="SLM29349.1"/>
    <property type="molecule type" value="Genomic_DNA"/>
</dbReference>
<dbReference type="InterPro" id="IPR013105">
    <property type="entry name" value="TPR_2"/>
</dbReference>
<keyword evidence="4" id="KW-0175">Coiled coil</keyword>
<dbReference type="EC" id="4.6.1.1" evidence="8"/>
<feature type="compositionally biased region" description="Low complexity" evidence="5">
    <location>
        <begin position="269"/>
        <end position="283"/>
    </location>
</feature>
<dbReference type="SMART" id="SM00028">
    <property type="entry name" value="TPR"/>
    <property type="match status" value="4"/>
</dbReference>
<dbReference type="SUPFAM" id="SSF48452">
    <property type="entry name" value="TPR-like"/>
    <property type="match status" value="1"/>
</dbReference>
<dbReference type="Pfam" id="PF13181">
    <property type="entry name" value="TPR_8"/>
    <property type="match status" value="2"/>
</dbReference>
<keyword evidence="6" id="KW-0812">Transmembrane</keyword>
<reference evidence="8 9" key="1">
    <citation type="submission" date="2017-03" db="EMBL/GenBank/DDBJ databases">
        <authorList>
            <person name="Afonso C.L."/>
            <person name="Miller P.J."/>
            <person name="Scott M.A."/>
            <person name="Spackman E."/>
            <person name="Goraichik I."/>
            <person name="Dimitrov K.M."/>
            <person name="Suarez D.L."/>
            <person name="Swayne D.E."/>
        </authorList>
    </citation>
    <scope>NUCLEOTIDE SEQUENCE [LARGE SCALE GENOMIC DNA]</scope>
    <source>
        <strain evidence="8">PRJEB14757</strain>
    </source>
</reference>
<keyword evidence="6" id="KW-1133">Transmembrane helix</keyword>
<dbReference type="InterPro" id="IPR011990">
    <property type="entry name" value="TPR-like_helical_dom_sf"/>
</dbReference>
<feature type="domain" description="Guanylate cyclase" evidence="7">
    <location>
        <begin position="30"/>
        <end position="145"/>
    </location>
</feature>